<dbReference type="InterPro" id="IPR050855">
    <property type="entry name" value="NDM-1-like"/>
</dbReference>
<feature type="signal peptide" evidence="13">
    <location>
        <begin position="1"/>
        <end position="21"/>
    </location>
</feature>
<dbReference type="InterPro" id="IPR036866">
    <property type="entry name" value="RibonucZ/Hydroxyglut_hydro"/>
</dbReference>
<evidence type="ECO:0000256" key="10">
    <source>
        <dbReference type="ARBA" id="ARBA00022801"/>
    </source>
</evidence>
<keyword evidence="8 13" id="KW-0732">Signal</keyword>
<dbReference type="GO" id="GO:0008800">
    <property type="term" value="F:beta-lactamase activity"/>
    <property type="evidence" value="ECO:0007669"/>
    <property type="project" value="UniProtKB-EC"/>
</dbReference>
<sequence length="257" mass="28351">MIRTLLLSLFCLALYACSTQVTEQKEISTAKPEWEEKYQSENLIIRQISPHCYQYISYLSTQDFGKVECNGMIVMKDKQAYVFDTPATPEGSSELVSWLQDSLQVSTRLIVPTHFHSDCLAGLGVFHKNGIPSMAEAETYQLARADSVEVLPLSSFGGGMDFTIGQDTIKVYDPGPGHTADNVVVYYSADRVLFGGCLVKSDGAGKGYLGDADVANWPNSIKNIQSQFPDIVWVIPGHGEVGSTQLLDYTIQLFQNE</sequence>
<evidence type="ECO:0000256" key="12">
    <source>
        <dbReference type="ARBA" id="ARBA00023251"/>
    </source>
</evidence>
<dbReference type="EC" id="3.5.2.6" evidence="6"/>
<dbReference type="Gene3D" id="3.60.15.10">
    <property type="entry name" value="Ribonuclease Z/Hydroxyacylglutathione hydrolase-like"/>
    <property type="match status" value="1"/>
</dbReference>
<dbReference type="InterPro" id="IPR058199">
    <property type="entry name" value="BlaB//VIM/IMP-1"/>
</dbReference>
<evidence type="ECO:0000256" key="11">
    <source>
        <dbReference type="ARBA" id="ARBA00022833"/>
    </source>
</evidence>
<dbReference type="SMART" id="SM00849">
    <property type="entry name" value="Lactamase_B"/>
    <property type="match status" value="1"/>
</dbReference>
<dbReference type="Proteomes" id="UP001300692">
    <property type="component" value="Unassembled WGS sequence"/>
</dbReference>
<keyword evidence="9" id="KW-0574">Periplasm</keyword>
<comment type="caution">
    <text evidence="15">The sequence shown here is derived from an EMBL/GenBank/DDBJ whole genome shotgun (WGS) entry which is preliminary data.</text>
</comment>
<keyword evidence="16" id="KW-1185">Reference proteome</keyword>
<comment type="similarity">
    <text evidence="4">Belongs to the metallo-beta-lactamase superfamily. Class-B beta-lactamase family.</text>
</comment>
<evidence type="ECO:0000256" key="13">
    <source>
        <dbReference type="SAM" id="SignalP"/>
    </source>
</evidence>
<dbReference type="Pfam" id="PF00753">
    <property type="entry name" value="Lactamase_B"/>
    <property type="match status" value="1"/>
</dbReference>
<name>A0ABT3CPS9_9BACT</name>
<dbReference type="InterPro" id="IPR001279">
    <property type="entry name" value="Metallo-B-lactamas"/>
</dbReference>
<dbReference type="NCBIfam" id="NF033088">
    <property type="entry name" value="bla_subclass_B1"/>
    <property type="match status" value="1"/>
</dbReference>
<dbReference type="PROSITE" id="PS51257">
    <property type="entry name" value="PROKAR_LIPOPROTEIN"/>
    <property type="match status" value="1"/>
</dbReference>
<dbReference type="PANTHER" id="PTHR42951">
    <property type="entry name" value="METALLO-BETA-LACTAMASE DOMAIN-CONTAINING"/>
    <property type="match status" value="1"/>
</dbReference>
<feature type="chain" id="PRO_5046074937" description="beta-lactamase" evidence="13">
    <location>
        <begin position="22"/>
        <end position="257"/>
    </location>
</feature>
<comment type="catalytic activity">
    <reaction evidence="1">
        <text>a beta-lactam + H2O = a substituted beta-amino acid</text>
        <dbReference type="Rhea" id="RHEA:20401"/>
        <dbReference type="ChEBI" id="CHEBI:15377"/>
        <dbReference type="ChEBI" id="CHEBI:35627"/>
        <dbReference type="ChEBI" id="CHEBI:140347"/>
        <dbReference type="EC" id="3.5.2.6"/>
    </reaction>
</comment>
<feature type="domain" description="Metallo-beta-lactamase" evidence="14">
    <location>
        <begin position="68"/>
        <end position="238"/>
    </location>
</feature>
<keyword evidence="10 15" id="KW-0378">Hydrolase</keyword>
<evidence type="ECO:0000256" key="3">
    <source>
        <dbReference type="ARBA" id="ARBA00004418"/>
    </source>
</evidence>
<evidence type="ECO:0000256" key="2">
    <source>
        <dbReference type="ARBA" id="ARBA00001947"/>
    </source>
</evidence>
<keyword evidence="7" id="KW-0479">Metal-binding</keyword>
<evidence type="ECO:0000256" key="5">
    <source>
        <dbReference type="ARBA" id="ARBA00011245"/>
    </source>
</evidence>
<keyword evidence="11" id="KW-0862">Zinc</keyword>
<evidence type="ECO:0000256" key="8">
    <source>
        <dbReference type="ARBA" id="ARBA00022729"/>
    </source>
</evidence>
<evidence type="ECO:0000313" key="16">
    <source>
        <dbReference type="Proteomes" id="UP001300692"/>
    </source>
</evidence>
<comment type="subunit">
    <text evidence="5">Monomer.</text>
</comment>
<comment type="cofactor">
    <cofactor evidence="2">
        <name>Zn(2+)</name>
        <dbReference type="ChEBI" id="CHEBI:29105"/>
    </cofactor>
</comment>
<dbReference type="EMBL" id="JAOYOD010000001">
    <property type="protein sequence ID" value="MCV9385622.1"/>
    <property type="molecule type" value="Genomic_DNA"/>
</dbReference>
<dbReference type="SUPFAM" id="SSF56281">
    <property type="entry name" value="Metallo-hydrolase/oxidoreductase"/>
    <property type="match status" value="1"/>
</dbReference>
<evidence type="ECO:0000256" key="4">
    <source>
        <dbReference type="ARBA" id="ARBA00005250"/>
    </source>
</evidence>
<evidence type="ECO:0000256" key="6">
    <source>
        <dbReference type="ARBA" id="ARBA00012865"/>
    </source>
</evidence>
<evidence type="ECO:0000256" key="9">
    <source>
        <dbReference type="ARBA" id="ARBA00022764"/>
    </source>
</evidence>
<evidence type="ECO:0000256" key="7">
    <source>
        <dbReference type="ARBA" id="ARBA00022723"/>
    </source>
</evidence>
<comment type="subcellular location">
    <subcellularLocation>
        <location evidence="3">Periplasm</location>
    </subcellularLocation>
</comment>
<reference evidence="15 16" key="1">
    <citation type="submission" date="2022-10" db="EMBL/GenBank/DDBJ databases">
        <title>Comparative genomics and taxonomic characterization of three novel marine species of genus Reichenbachiella exhibiting antioxidant and polysaccharide degradation activities.</title>
        <authorList>
            <person name="Muhammad N."/>
            <person name="Lee Y.-J."/>
            <person name="Ko J."/>
            <person name="Kim S.-G."/>
        </authorList>
    </citation>
    <scope>NUCLEOTIDE SEQUENCE [LARGE SCALE GENOMIC DNA]</scope>
    <source>
        <strain evidence="15 16">ABR2-5</strain>
    </source>
</reference>
<evidence type="ECO:0000259" key="14">
    <source>
        <dbReference type="SMART" id="SM00849"/>
    </source>
</evidence>
<dbReference type="PANTHER" id="PTHR42951:SF4">
    <property type="entry name" value="ACYL-COENZYME A THIOESTERASE MBLAC2"/>
    <property type="match status" value="1"/>
</dbReference>
<gene>
    <name evidence="15" type="primary">bla</name>
    <name evidence="15" type="ORF">N7U62_03060</name>
</gene>
<keyword evidence="12" id="KW-0046">Antibiotic resistance</keyword>
<dbReference type="RefSeq" id="WP_264136407.1">
    <property type="nucleotide sequence ID" value="NZ_JAOYOD010000001.1"/>
</dbReference>
<organism evidence="15 16">
    <name type="scientific">Reichenbachiella ulvae</name>
    <dbReference type="NCBI Taxonomy" id="2980104"/>
    <lineage>
        <taxon>Bacteria</taxon>
        <taxon>Pseudomonadati</taxon>
        <taxon>Bacteroidota</taxon>
        <taxon>Cytophagia</taxon>
        <taxon>Cytophagales</taxon>
        <taxon>Reichenbachiellaceae</taxon>
        <taxon>Reichenbachiella</taxon>
    </lineage>
</organism>
<proteinExistence type="inferred from homology"/>
<accession>A0ABT3CPS9</accession>
<protein>
    <recommendedName>
        <fullName evidence="6">beta-lactamase</fullName>
        <ecNumber evidence="6">3.5.2.6</ecNumber>
    </recommendedName>
</protein>
<evidence type="ECO:0000256" key="1">
    <source>
        <dbReference type="ARBA" id="ARBA00001526"/>
    </source>
</evidence>
<evidence type="ECO:0000313" key="15">
    <source>
        <dbReference type="EMBL" id="MCV9385622.1"/>
    </source>
</evidence>